<evidence type="ECO:0000256" key="3">
    <source>
        <dbReference type="ARBA" id="ARBA00023163"/>
    </source>
</evidence>
<dbReference type="PROSITE" id="PS50932">
    <property type="entry name" value="HTH_LACI_2"/>
    <property type="match status" value="1"/>
</dbReference>
<dbReference type="GO" id="GO:0000976">
    <property type="term" value="F:transcription cis-regulatory region binding"/>
    <property type="evidence" value="ECO:0007669"/>
    <property type="project" value="TreeGrafter"/>
</dbReference>
<dbReference type="PROSITE" id="PS00356">
    <property type="entry name" value="HTH_LACI_1"/>
    <property type="match status" value="1"/>
</dbReference>
<dbReference type="SMART" id="SM00354">
    <property type="entry name" value="HTH_LACI"/>
    <property type="match status" value="1"/>
</dbReference>
<dbReference type="PANTHER" id="PTHR30146:SF147">
    <property type="entry name" value="HTH-TYPE TRANSCRIPTIONAL REGULATOR DEGA"/>
    <property type="match status" value="1"/>
</dbReference>
<keyword evidence="2" id="KW-0238">DNA-binding</keyword>
<dbReference type="CDD" id="cd06267">
    <property type="entry name" value="PBP1_LacI_sugar_binding-like"/>
    <property type="match status" value="1"/>
</dbReference>
<dbReference type="PRINTS" id="PR00036">
    <property type="entry name" value="HTHLACI"/>
</dbReference>
<dbReference type="SUPFAM" id="SSF53822">
    <property type="entry name" value="Periplasmic binding protein-like I"/>
    <property type="match status" value="1"/>
</dbReference>
<dbReference type="InterPro" id="IPR010982">
    <property type="entry name" value="Lambda_DNA-bd_dom_sf"/>
</dbReference>
<keyword evidence="3" id="KW-0804">Transcription</keyword>
<proteinExistence type="predicted"/>
<dbReference type="SUPFAM" id="SSF47413">
    <property type="entry name" value="lambda repressor-like DNA-binding domains"/>
    <property type="match status" value="1"/>
</dbReference>
<dbReference type="RefSeq" id="WP_135153316.1">
    <property type="nucleotide sequence ID" value="NZ_SOMN01000027.1"/>
</dbReference>
<dbReference type="OrthoDB" id="9796186at2"/>
<reference evidence="5 6" key="1">
    <citation type="submission" date="2019-03" db="EMBL/GenBank/DDBJ databases">
        <title>Cohnella endophytica sp. nov., a novel endophytic bacterium isolated from bark of Sonneratia apetala.</title>
        <authorList>
            <person name="Tuo L."/>
        </authorList>
    </citation>
    <scope>NUCLEOTIDE SEQUENCE [LARGE SCALE GENOMIC DNA]</scope>
    <source>
        <strain evidence="5 6">CCTCC AB 208254</strain>
    </source>
</reference>
<accession>A0A4Y8LRY9</accession>
<evidence type="ECO:0000313" key="6">
    <source>
        <dbReference type="Proteomes" id="UP000297900"/>
    </source>
</evidence>
<name>A0A4Y8LRY9_9BACL</name>
<dbReference type="CDD" id="cd01392">
    <property type="entry name" value="HTH_LacI"/>
    <property type="match status" value="1"/>
</dbReference>
<dbReference type="Proteomes" id="UP000297900">
    <property type="component" value="Unassembled WGS sequence"/>
</dbReference>
<dbReference type="InterPro" id="IPR000843">
    <property type="entry name" value="HTH_LacI"/>
</dbReference>
<dbReference type="AlphaFoldDB" id="A0A4Y8LRY9"/>
<dbReference type="InterPro" id="IPR046335">
    <property type="entry name" value="LacI/GalR-like_sensor"/>
</dbReference>
<dbReference type="GO" id="GO:0003700">
    <property type="term" value="F:DNA-binding transcription factor activity"/>
    <property type="evidence" value="ECO:0007669"/>
    <property type="project" value="TreeGrafter"/>
</dbReference>
<keyword evidence="1" id="KW-0805">Transcription regulation</keyword>
<keyword evidence="6" id="KW-1185">Reference proteome</keyword>
<dbReference type="Pfam" id="PF00356">
    <property type="entry name" value="LacI"/>
    <property type="match status" value="1"/>
</dbReference>
<sequence length="345" mass="38163">MKTMTIYDVAQKAGVSIATVSKVINRNGRISEKTRERIMQIMAEMGYVPNLVASALSSKRTYMIGLLLPDISNPYFAELARNIEDRAHELGYNVVICNTDNQIDKESDYLTFLQQKSVDGILMATGLAHPQSLGLILEKKLPIALIARDAPQLAVNSVYVDDFMGGYLAASHLLSLGHRRIGIIVESMELESSRQRLKGYRSALDEFHCPYDEQWVSVSDFSIVSGIEVAGRLLDRKIRPTAIFACNDLLAIGSIQAARSRGISVPEGLSVVGFDNTFLCGMVDPALTTVGQPIRELARNAVDLLHRQLLGEEQPKQRIVLLPELVLRKSTQRYGSFETVGDINL</sequence>
<evidence type="ECO:0000256" key="1">
    <source>
        <dbReference type="ARBA" id="ARBA00023015"/>
    </source>
</evidence>
<dbReference type="Gene3D" id="3.40.50.2300">
    <property type="match status" value="2"/>
</dbReference>
<protein>
    <submittedName>
        <fullName evidence="5">LacI family transcriptional regulator</fullName>
    </submittedName>
</protein>
<dbReference type="Gene3D" id="1.10.260.40">
    <property type="entry name" value="lambda repressor-like DNA-binding domains"/>
    <property type="match status" value="1"/>
</dbReference>
<organism evidence="5 6">
    <name type="scientific">Cohnella luojiensis</name>
    <dbReference type="NCBI Taxonomy" id="652876"/>
    <lineage>
        <taxon>Bacteria</taxon>
        <taxon>Bacillati</taxon>
        <taxon>Bacillota</taxon>
        <taxon>Bacilli</taxon>
        <taxon>Bacillales</taxon>
        <taxon>Paenibacillaceae</taxon>
        <taxon>Cohnella</taxon>
    </lineage>
</organism>
<comment type="caution">
    <text evidence="5">The sequence shown here is derived from an EMBL/GenBank/DDBJ whole genome shotgun (WGS) entry which is preliminary data.</text>
</comment>
<dbReference type="InterPro" id="IPR028082">
    <property type="entry name" value="Peripla_BP_I"/>
</dbReference>
<dbReference type="Pfam" id="PF13377">
    <property type="entry name" value="Peripla_BP_3"/>
    <property type="match status" value="1"/>
</dbReference>
<gene>
    <name evidence="5" type="ORF">E2980_16555</name>
</gene>
<evidence type="ECO:0000259" key="4">
    <source>
        <dbReference type="PROSITE" id="PS50932"/>
    </source>
</evidence>
<evidence type="ECO:0000256" key="2">
    <source>
        <dbReference type="ARBA" id="ARBA00023125"/>
    </source>
</evidence>
<dbReference type="PANTHER" id="PTHR30146">
    <property type="entry name" value="LACI-RELATED TRANSCRIPTIONAL REPRESSOR"/>
    <property type="match status" value="1"/>
</dbReference>
<feature type="domain" description="HTH lacI-type" evidence="4">
    <location>
        <begin position="4"/>
        <end position="58"/>
    </location>
</feature>
<evidence type="ECO:0000313" key="5">
    <source>
        <dbReference type="EMBL" id="TFE24248.1"/>
    </source>
</evidence>
<dbReference type="EMBL" id="SOMN01000027">
    <property type="protein sequence ID" value="TFE24248.1"/>
    <property type="molecule type" value="Genomic_DNA"/>
</dbReference>